<evidence type="ECO:0000256" key="9">
    <source>
        <dbReference type="ARBA" id="ARBA00023170"/>
    </source>
</evidence>
<dbReference type="InterPro" id="IPR000531">
    <property type="entry name" value="Beta-barrel_TonB"/>
</dbReference>
<keyword evidence="9 16" id="KW-0675">Receptor</keyword>
<evidence type="ECO:0000256" key="4">
    <source>
        <dbReference type="ARBA" id="ARBA00022452"/>
    </source>
</evidence>
<evidence type="ECO:0000256" key="3">
    <source>
        <dbReference type="ARBA" id="ARBA00022448"/>
    </source>
</evidence>
<evidence type="ECO:0000256" key="2">
    <source>
        <dbReference type="ARBA" id="ARBA00008143"/>
    </source>
</evidence>
<dbReference type="GO" id="GO:0015344">
    <property type="term" value="F:siderophore uptake transmembrane transporter activity"/>
    <property type="evidence" value="ECO:0007669"/>
    <property type="project" value="TreeGrafter"/>
</dbReference>
<comment type="caution">
    <text evidence="16">The sequence shown here is derived from an EMBL/GenBank/DDBJ whole genome shotgun (WGS) entry which is preliminary data.</text>
</comment>
<evidence type="ECO:0000256" key="11">
    <source>
        <dbReference type="PROSITE-ProRule" id="PRU01360"/>
    </source>
</evidence>
<evidence type="ECO:0000256" key="10">
    <source>
        <dbReference type="ARBA" id="ARBA00023237"/>
    </source>
</evidence>
<feature type="chain" id="PRO_5044015325" evidence="13">
    <location>
        <begin position="25"/>
        <end position="679"/>
    </location>
</feature>
<sequence length="679" mass="77306">MITKPSTLLCWLYLLMFSPAVVLAKPLVALTNDTPLLNDSFDADLPVVISASRLNQSILKAPSAVTVLDREIIEASGFTDIADLFRLVPGFQSVRADGRTFASTYHGGGWEMTSRLQVLVNGRSTYMPTLSTVDWDILGVHINDIDRIEVVRGPSSSAYGSNSFSAAINFITRPIALDSRFETQVRMGDRGEREVFIKTNQLGDLLNYRLSAWHHQDNGFDHYPDDRRFNNLSIQLDPMLSPDQDLSLYLALAEGDTGIEHNQFYPKRDRDVNAASAHISWANKLNSRYETKLNFYHNYSKNDDLVESLPLSEVFGITPDQFEALFASPDQTLLMGTHTFTTAKTDLEWQLSGIQDSGLQYVVGIGGRYETFGNSVFLEDDVTATTLRAFSNFQLPIGGRWTLNGGAIIERDDFQRNYFSPRASINWRFSNLQSLRLGYGKAWRIPSLLEKNFAMKTSLDNGVVVDERILADPSLKAEELTSVDLGWIGKHQEYPLQWELKLYRERIDNIMRFVLDESITNPIGIEREQIANVGYYITDGFEGELIYRPLKKSFLRFHFNWGRNEEYARRRAIAPYKYITNTNRAPQSSVGLLVSHGWRNWQVSSALYHVDSMRWTGKGDEVDAYTRFDISASRVFSIGPKQSLSFKLAAQNLGQSYHEFSFRQRVEPRYYISVTFSEH</sequence>
<evidence type="ECO:0000256" key="5">
    <source>
        <dbReference type="ARBA" id="ARBA00022692"/>
    </source>
</evidence>
<keyword evidence="8 11" id="KW-0472">Membrane</keyword>
<evidence type="ECO:0000259" key="15">
    <source>
        <dbReference type="Pfam" id="PF07715"/>
    </source>
</evidence>
<dbReference type="GO" id="GO:0044718">
    <property type="term" value="P:siderophore transmembrane transport"/>
    <property type="evidence" value="ECO:0007669"/>
    <property type="project" value="TreeGrafter"/>
</dbReference>
<dbReference type="Gene3D" id="2.40.170.20">
    <property type="entry name" value="TonB-dependent receptor, beta-barrel domain"/>
    <property type="match status" value="1"/>
</dbReference>
<feature type="domain" description="TonB-dependent receptor-like beta-barrel" evidence="14">
    <location>
        <begin position="219"/>
        <end position="653"/>
    </location>
</feature>
<dbReference type="Pfam" id="PF07715">
    <property type="entry name" value="Plug"/>
    <property type="match status" value="1"/>
</dbReference>
<dbReference type="InterPro" id="IPR037066">
    <property type="entry name" value="Plug_dom_sf"/>
</dbReference>
<evidence type="ECO:0000256" key="7">
    <source>
        <dbReference type="ARBA" id="ARBA00023077"/>
    </source>
</evidence>
<accession>A0AAW7XFF1</accession>
<dbReference type="Pfam" id="PF00593">
    <property type="entry name" value="TonB_dep_Rec_b-barrel"/>
    <property type="match status" value="1"/>
</dbReference>
<dbReference type="Gene3D" id="2.170.130.10">
    <property type="entry name" value="TonB-dependent receptor, plug domain"/>
    <property type="match status" value="1"/>
</dbReference>
<evidence type="ECO:0000313" key="17">
    <source>
        <dbReference type="Proteomes" id="UP001169862"/>
    </source>
</evidence>
<dbReference type="InterPro" id="IPR039426">
    <property type="entry name" value="TonB-dep_rcpt-like"/>
</dbReference>
<dbReference type="AlphaFoldDB" id="A0AAW7XFF1"/>
<keyword evidence="6 13" id="KW-0732">Signal</keyword>
<evidence type="ECO:0000256" key="6">
    <source>
        <dbReference type="ARBA" id="ARBA00022729"/>
    </source>
</evidence>
<keyword evidence="5 11" id="KW-0812">Transmembrane</keyword>
<keyword evidence="4 11" id="KW-1134">Transmembrane beta strand</keyword>
<comment type="subcellular location">
    <subcellularLocation>
        <location evidence="1 11">Cell outer membrane</location>
        <topology evidence="1 11">Multi-pass membrane protein</topology>
    </subcellularLocation>
</comment>
<dbReference type="SUPFAM" id="SSF56935">
    <property type="entry name" value="Porins"/>
    <property type="match status" value="1"/>
</dbReference>
<name>A0AAW7XFF1_9GAMM</name>
<evidence type="ECO:0000259" key="14">
    <source>
        <dbReference type="Pfam" id="PF00593"/>
    </source>
</evidence>
<evidence type="ECO:0000256" key="8">
    <source>
        <dbReference type="ARBA" id="ARBA00023136"/>
    </source>
</evidence>
<dbReference type="InterPro" id="IPR012910">
    <property type="entry name" value="Plug_dom"/>
</dbReference>
<comment type="similarity">
    <text evidence="2">Belongs to the TonB-dependent receptor family. Hemoglobin/haptoglobin binding protein subfamily.</text>
</comment>
<dbReference type="PANTHER" id="PTHR30069:SF29">
    <property type="entry name" value="HEMOGLOBIN AND HEMOGLOBIN-HAPTOGLOBIN-BINDING PROTEIN 1-RELATED"/>
    <property type="match status" value="1"/>
</dbReference>
<dbReference type="RefSeq" id="WP_303547984.1">
    <property type="nucleotide sequence ID" value="NZ_JAUOPG010000001.1"/>
</dbReference>
<gene>
    <name evidence="16" type="ORF">Q4490_00345</name>
</gene>
<evidence type="ECO:0000256" key="1">
    <source>
        <dbReference type="ARBA" id="ARBA00004571"/>
    </source>
</evidence>
<proteinExistence type="inferred from homology"/>
<evidence type="ECO:0000256" key="12">
    <source>
        <dbReference type="RuleBase" id="RU003357"/>
    </source>
</evidence>
<dbReference type="GO" id="GO:0009279">
    <property type="term" value="C:cell outer membrane"/>
    <property type="evidence" value="ECO:0007669"/>
    <property type="project" value="UniProtKB-SubCell"/>
</dbReference>
<organism evidence="16 17">
    <name type="scientific">Neptunomonas phycophila</name>
    <dbReference type="NCBI Taxonomy" id="1572645"/>
    <lineage>
        <taxon>Bacteria</taxon>
        <taxon>Pseudomonadati</taxon>
        <taxon>Pseudomonadota</taxon>
        <taxon>Gammaproteobacteria</taxon>
        <taxon>Oceanospirillales</taxon>
        <taxon>Oceanospirillaceae</taxon>
        <taxon>Neptunomonas</taxon>
    </lineage>
</organism>
<keyword evidence="10 11" id="KW-0998">Cell outer membrane</keyword>
<feature type="domain" description="TonB-dependent receptor plug" evidence="15">
    <location>
        <begin position="59"/>
        <end position="165"/>
    </location>
</feature>
<dbReference type="Proteomes" id="UP001169862">
    <property type="component" value="Unassembled WGS sequence"/>
</dbReference>
<keyword evidence="3 11" id="KW-0813">Transport</keyword>
<dbReference type="EMBL" id="JAUOPG010000001">
    <property type="protein sequence ID" value="MDO6451999.1"/>
    <property type="molecule type" value="Genomic_DNA"/>
</dbReference>
<keyword evidence="7 12" id="KW-0798">TonB box</keyword>
<dbReference type="InterPro" id="IPR036942">
    <property type="entry name" value="Beta-barrel_TonB_sf"/>
</dbReference>
<dbReference type="PROSITE" id="PS52016">
    <property type="entry name" value="TONB_DEPENDENT_REC_3"/>
    <property type="match status" value="1"/>
</dbReference>
<evidence type="ECO:0000313" key="16">
    <source>
        <dbReference type="EMBL" id="MDO6451999.1"/>
    </source>
</evidence>
<dbReference type="PANTHER" id="PTHR30069">
    <property type="entry name" value="TONB-DEPENDENT OUTER MEMBRANE RECEPTOR"/>
    <property type="match status" value="1"/>
</dbReference>
<reference evidence="16" key="1">
    <citation type="submission" date="2023-07" db="EMBL/GenBank/DDBJ databases">
        <title>Genome content predicts the carbon catabolic preferences of heterotrophic bacteria.</title>
        <authorList>
            <person name="Gralka M."/>
        </authorList>
    </citation>
    <scope>NUCLEOTIDE SEQUENCE</scope>
    <source>
        <strain evidence="16">I2M16</strain>
    </source>
</reference>
<feature type="signal peptide" evidence="13">
    <location>
        <begin position="1"/>
        <end position="24"/>
    </location>
</feature>
<evidence type="ECO:0000256" key="13">
    <source>
        <dbReference type="SAM" id="SignalP"/>
    </source>
</evidence>
<protein>
    <submittedName>
        <fullName evidence="16">TonB-dependent receptor</fullName>
    </submittedName>
</protein>